<feature type="transmembrane region" description="Helical" evidence="1">
    <location>
        <begin position="241"/>
        <end position="259"/>
    </location>
</feature>
<feature type="transmembrane region" description="Helical" evidence="1">
    <location>
        <begin position="200"/>
        <end position="221"/>
    </location>
</feature>
<name>A0AAE3E5F5_9FIRM</name>
<dbReference type="EMBL" id="JAJEQN010000040">
    <property type="protein sequence ID" value="MCC2222562.1"/>
    <property type="molecule type" value="Genomic_DNA"/>
</dbReference>
<evidence type="ECO:0000256" key="1">
    <source>
        <dbReference type="SAM" id="Phobius"/>
    </source>
</evidence>
<sequence length="272" mass="30674">MKSKKKMKRKRMKKGMLLAELYRLFTVRRLMTGLFLVAMIAVISVSDLISIDSISWPAELKQSICDQLQITLVFDRYKSLYVIAASICTVTTFPSDIKNHVLPYIRQRTDFDSMMNARLLAIAAYIIVTMITGFLLAGVFLNPFMTIETRGSSLYGIFQPLMNSKAAWIYLVLMSFNLAMSIIPVCYLAAAVAILKPDEYVAVGAGFFVFYLLFYFTEALPWMFSYSSLTSEPGRASVGEVIYHVVFFTICSLAAAKCVKAVMQKRFLNGMD</sequence>
<feature type="transmembrane region" description="Helical" evidence="1">
    <location>
        <begin position="79"/>
        <end position="97"/>
    </location>
</feature>
<keyword evidence="1" id="KW-0472">Membrane</keyword>
<feature type="transmembrane region" description="Helical" evidence="1">
    <location>
        <begin position="167"/>
        <end position="193"/>
    </location>
</feature>
<keyword evidence="1" id="KW-0812">Transmembrane</keyword>
<keyword evidence="3" id="KW-1185">Reference proteome</keyword>
<proteinExistence type="predicted"/>
<accession>A0AAE3E5F5</accession>
<dbReference type="AlphaFoldDB" id="A0AAE3E5F5"/>
<evidence type="ECO:0000313" key="3">
    <source>
        <dbReference type="Proteomes" id="UP001198200"/>
    </source>
</evidence>
<protein>
    <submittedName>
        <fullName evidence="2">Uncharacterized protein</fullName>
    </submittedName>
</protein>
<organism evidence="2 3">
    <name type="scientific">Anthropogastromicrobium aceti</name>
    <dbReference type="NCBI Taxonomy" id="2981768"/>
    <lineage>
        <taxon>Bacteria</taxon>
        <taxon>Bacillati</taxon>
        <taxon>Bacillota</taxon>
        <taxon>Clostridia</taxon>
        <taxon>Lachnospirales</taxon>
        <taxon>Lachnospiraceae</taxon>
        <taxon>Anthropogastromicrobium</taxon>
    </lineage>
</organism>
<reference evidence="2 3" key="1">
    <citation type="submission" date="2021-10" db="EMBL/GenBank/DDBJ databases">
        <title>Anaerobic single-cell dispensing facilitates the cultivation of human gut bacteria.</title>
        <authorList>
            <person name="Afrizal A."/>
        </authorList>
    </citation>
    <scope>NUCLEOTIDE SEQUENCE [LARGE SCALE GENOMIC DNA]</scope>
    <source>
        <strain evidence="2 3">CLA-AA-H224</strain>
    </source>
</reference>
<evidence type="ECO:0000313" key="2">
    <source>
        <dbReference type="EMBL" id="MCC2222562.1"/>
    </source>
</evidence>
<gene>
    <name evidence="2" type="ORF">LKD48_13135</name>
</gene>
<keyword evidence="1" id="KW-1133">Transmembrane helix</keyword>
<comment type="caution">
    <text evidence="2">The sequence shown here is derived from an EMBL/GenBank/DDBJ whole genome shotgun (WGS) entry which is preliminary data.</text>
</comment>
<dbReference type="RefSeq" id="WP_308732227.1">
    <property type="nucleotide sequence ID" value="NZ_JAJEQN010000040.1"/>
</dbReference>
<feature type="transmembrane region" description="Helical" evidence="1">
    <location>
        <begin position="118"/>
        <end position="147"/>
    </location>
</feature>
<dbReference type="Proteomes" id="UP001198200">
    <property type="component" value="Unassembled WGS sequence"/>
</dbReference>